<reference evidence="1" key="1">
    <citation type="journal article" date="2023" name="Mol. Phylogenet. Evol.">
        <title>Genome-scale phylogeny and comparative genomics of the fungal order Sordariales.</title>
        <authorList>
            <person name="Hensen N."/>
            <person name="Bonometti L."/>
            <person name="Westerberg I."/>
            <person name="Brannstrom I.O."/>
            <person name="Guillou S."/>
            <person name="Cros-Aarteil S."/>
            <person name="Calhoun S."/>
            <person name="Haridas S."/>
            <person name="Kuo A."/>
            <person name="Mondo S."/>
            <person name="Pangilinan J."/>
            <person name="Riley R."/>
            <person name="LaButti K."/>
            <person name="Andreopoulos B."/>
            <person name="Lipzen A."/>
            <person name="Chen C."/>
            <person name="Yan M."/>
            <person name="Daum C."/>
            <person name="Ng V."/>
            <person name="Clum A."/>
            <person name="Steindorff A."/>
            <person name="Ohm R.A."/>
            <person name="Martin F."/>
            <person name="Silar P."/>
            <person name="Natvig D.O."/>
            <person name="Lalanne C."/>
            <person name="Gautier V."/>
            <person name="Ament-Velasquez S.L."/>
            <person name="Kruys A."/>
            <person name="Hutchinson M.I."/>
            <person name="Powell A.J."/>
            <person name="Barry K."/>
            <person name="Miller A.N."/>
            <person name="Grigoriev I.V."/>
            <person name="Debuchy R."/>
            <person name="Gladieux P."/>
            <person name="Hiltunen Thoren M."/>
            <person name="Johannesson H."/>
        </authorList>
    </citation>
    <scope>NUCLEOTIDE SEQUENCE</scope>
    <source>
        <strain evidence="1">CBS 955.72</strain>
    </source>
</reference>
<accession>A0AAJ0HCU9</accession>
<keyword evidence="2" id="KW-1185">Reference proteome</keyword>
<evidence type="ECO:0000313" key="1">
    <source>
        <dbReference type="EMBL" id="KAK3347171.1"/>
    </source>
</evidence>
<evidence type="ECO:0000313" key="2">
    <source>
        <dbReference type="Proteomes" id="UP001275084"/>
    </source>
</evidence>
<organism evidence="1 2">
    <name type="scientific">Lasiosphaeria hispida</name>
    <dbReference type="NCBI Taxonomy" id="260671"/>
    <lineage>
        <taxon>Eukaryota</taxon>
        <taxon>Fungi</taxon>
        <taxon>Dikarya</taxon>
        <taxon>Ascomycota</taxon>
        <taxon>Pezizomycotina</taxon>
        <taxon>Sordariomycetes</taxon>
        <taxon>Sordariomycetidae</taxon>
        <taxon>Sordariales</taxon>
        <taxon>Lasiosphaeriaceae</taxon>
        <taxon>Lasiosphaeria</taxon>
    </lineage>
</organism>
<comment type="caution">
    <text evidence="1">The sequence shown here is derived from an EMBL/GenBank/DDBJ whole genome shotgun (WGS) entry which is preliminary data.</text>
</comment>
<name>A0AAJ0HCU9_9PEZI</name>
<dbReference type="InterPro" id="IPR009057">
    <property type="entry name" value="Homeodomain-like_sf"/>
</dbReference>
<gene>
    <name evidence="1" type="ORF">B0T25DRAFT_584208</name>
</gene>
<protein>
    <submittedName>
        <fullName evidence="1">Uncharacterized protein</fullName>
    </submittedName>
</protein>
<dbReference type="SUPFAM" id="SSF46689">
    <property type="entry name" value="Homeodomain-like"/>
    <property type="match status" value="1"/>
</dbReference>
<dbReference type="Proteomes" id="UP001275084">
    <property type="component" value="Unassembled WGS sequence"/>
</dbReference>
<reference evidence="1" key="2">
    <citation type="submission" date="2023-06" db="EMBL/GenBank/DDBJ databases">
        <authorList>
            <consortium name="Lawrence Berkeley National Laboratory"/>
            <person name="Haridas S."/>
            <person name="Hensen N."/>
            <person name="Bonometti L."/>
            <person name="Westerberg I."/>
            <person name="Brannstrom I.O."/>
            <person name="Guillou S."/>
            <person name="Cros-Aarteil S."/>
            <person name="Calhoun S."/>
            <person name="Kuo A."/>
            <person name="Mondo S."/>
            <person name="Pangilinan J."/>
            <person name="Riley R."/>
            <person name="Labutti K."/>
            <person name="Andreopoulos B."/>
            <person name="Lipzen A."/>
            <person name="Chen C."/>
            <person name="Yanf M."/>
            <person name="Daum C."/>
            <person name="Ng V."/>
            <person name="Clum A."/>
            <person name="Steindorff A."/>
            <person name="Ohm R."/>
            <person name="Martin F."/>
            <person name="Silar P."/>
            <person name="Natvig D."/>
            <person name="Lalanne C."/>
            <person name="Gautier V."/>
            <person name="Ament-Velasquez S.L."/>
            <person name="Kruys A."/>
            <person name="Hutchinson M.I."/>
            <person name="Powell A.J."/>
            <person name="Barry K."/>
            <person name="Miller A.N."/>
            <person name="Grigoriev I.V."/>
            <person name="Debuchy R."/>
            <person name="Gladieux P."/>
            <person name="Thoren M.H."/>
            <person name="Johannesson H."/>
        </authorList>
    </citation>
    <scope>NUCLEOTIDE SEQUENCE</scope>
    <source>
        <strain evidence="1">CBS 955.72</strain>
    </source>
</reference>
<sequence length="126" mass="14601">MVVDDMPAKAIAEEVGIGIHQARRYRARYKLTGSPFAEARTPQNSVVLAPWAMEKVFDLLKDKPDPYLDEIQWLLTLECNIYTSIQTISRHIRSPQWSKKKLTHKAARRMGTDEQTDGMRWLGMRE</sequence>
<dbReference type="AlphaFoldDB" id="A0AAJ0HCU9"/>
<dbReference type="EMBL" id="JAUIQD010000006">
    <property type="protein sequence ID" value="KAK3347171.1"/>
    <property type="molecule type" value="Genomic_DNA"/>
</dbReference>
<proteinExistence type="predicted"/>